<dbReference type="AlphaFoldDB" id="A0A455U8N6"/>
<feature type="domain" description="YCII-related" evidence="2">
    <location>
        <begin position="1"/>
        <end position="95"/>
    </location>
</feature>
<proteinExistence type="inferred from homology"/>
<accession>A0A455U8N6</accession>
<name>A0A455U8N6_9GAMM</name>
<dbReference type="Pfam" id="PF03795">
    <property type="entry name" value="YCII"/>
    <property type="match status" value="1"/>
</dbReference>
<dbReference type="NCBIfam" id="NF008473">
    <property type="entry name" value="PRK11370.1"/>
    <property type="match status" value="1"/>
</dbReference>
<comment type="similarity">
    <text evidence="1">Belongs to the YciI family.</text>
</comment>
<dbReference type="InterPro" id="IPR011008">
    <property type="entry name" value="Dimeric_a/b-barrel"/>
</dbReference>
<dbReference type="PANTHER" id="PTHR33606">
    <property type="entry name" value="PROTEIN YCII"/>
    <property type="match status" value="1"/>
</dbReference>
<evidence type="ECO:0000313" key="4">
    <source>
        <dbReference type="Proteomes" id="UP000320231"/>
    </source>
</evidence>
<gene>
    <name evidence="3" type="ORF">HSBAA_11100</name>
</gene>
<sequence length="138" mass="15170">MLYAIISEDVPNSLERRLAARPDHLARLEALRDEGRVVLAGPHPAIDADNPGDAGFSGSLVVAEFDSLEEANAWADADPYMIAGVYAKVIVKPFKKFCLDPNRRVWRVRPLFTEPVENSVQTRRTLCAKPELAPAASS</sequence>
<dbReference type="KEGG" id="hsr:HSBAA_11100"/>
<dbReference type="SUPFAM" id="SSF54909">
    <property type="entry name" value="Dimeric alpha+beta barrel"/>
    <property type="match status" value="1"/>
</dbReference>
<dbReference type="InterPro" id="IPR051807">
    <property type="entry name" value="Sec-metab_biosynth-assoc"/>
</dbReference>
<dbReference type="Gene3D" id="3.30.70.1060">
    <property type="entry name" value="Dimeric alpha+beta barrel"/>
    <property type="match status" value="1"/>
</dbReference>
<dbReference type="Proteomes" id="UP000320231">
    <property type="component" value="Chromosome"/>
</dbReference>
<protein>
    <recommendedName>
        <fullName evidence="2">YCII-related domain-containing protein</fullName>
    </recommendedName>
</protein>
<evidence type="ECO:0000259" key="2">
    <source>
        <dbReference type="Pfam" id="PF03795"/>
    </source>
</evidence>
<reference evidence="3 4" key="1">
    <citation type="journal article" date="2019" name="Microbiol. Resour. Announc.">
        <title>Complete Genome Sequence of Halomonas sulfidaeris Strain Esulfide1 Isolated from a Metal Sulfide Rock at a Depth of 2,200 Meters, Obtained Using Nanopore Sequencing.</title>
        <authorList>
            <person name="Saito M."/>
            <person name="Nishigata A."/>
            <person name="Galipon J."/>
            <person name="Arakawa K."/>
        </authorList>
    </citation>
    <scope>NUCLEOTIDE SEQUENCE [LARGE SCALE GENOMIC DNA]</scope>
    <source>
        <strain evidence="3 4">ATCC BAA-803</strain>
    </source>
</reference>
<dbReference type="InterPro" id="IPR005545">
    <property type="entry name" value="YCII"/>
</dbReference>
<organism evidence="3 4">
    <name type="scientific">Vreelandella sulfidaeris</name>
    <dbReference type="NCBI Taxonomy" id="115553"/>
    <lineage>
        <taxon>Bacteria</taxon>
        <taxon>Pseudomonadati</taxon>
        <taxon>Pseudomonadota</taxon>
        <taxon>Gammaproteobacteria</taxon>
        <taxon>Oceanospirillales</taxon>
        <taxon>Halomonadaceae</taxon>
        <taxon>Vreelandella</taxon>
    </lineage>
</organism>
<dbReference type="PANTHER" id="PTHR33606:SF3">
    <property type="entry name" value="PROTEIN YCII"/>
    <property type="match status" value="1"/>
</dbReference>
<evidence type="ECO:0000256" key="1">
    <source>
        <dbReference type="ARBA" id="ARBA00007689"/>
    </source>
</evidence>
<evidence type="ECO:0000313" key="3">
    <source>
        <dbReference type="EMBL" id="BBI59804.1"/>
    </source>
</evidence>
<dbReference type="EMBL" id="AP019514">
    <property type="protein sequence ID" value="BBI59804.1"/>
    <property type="molecule type" value="Genomic_DNA"/>
</dbReference>